<sequence>MNDLLEEFATLATATTPDHDRALTRRGVPETWLKAPSAPARYGVGRGALTKEGWVFGPGHAHAFLPEPPLADIDSPEWPTPELFDLVVFRPDQPGRWWSKNESVLLNGSEVERATFFEDPLVIHPDPLEWMRAGGQGVVILDWGRFLPLHVGGPSRLVCTTLPLAERLDRALRAPPRRFQIEVIEEGVAA</sequence>
<dbReference type="AlphaFoldDB" id="A0A512H979"/>
<keyword evidence="2" id="KW-1185">Reference proteome</keyword>
<dbReference type="EMBL" id="BJZO01000056">
    <property type="protein sequence ID" value="GEO82016.1"/>
    <property type="molecule type" value="Genomic_DNA"/>
</dbReference>
<evidence type="ECO:0000313" key="1">
    <source>
        <dbReference type="EMBL" id="GEO82016.1"/>
    </source>
</evidence>
<reference evidence="1 2" key="1">
    <citation type="submission" date="2019-07" db="EMBL/GenBank/DDBJ databases">
        <title>Whole genome shotgun sequence of Rhodospirillum oryzae NBRC 107573.</title>
        <authorList>
            <person name="Hosoyama A."/>
            <person name="Uohara A."/>
            <person name="Ohji S."/>
            <person name="Ichikawa N."/>
        </authorList>
    </citation>
    <scope>NUCLEOTIDE SEQUENCE [LARGE SCALE GENOMIC DNA]</scope>
    <source>
        <strain evidence="1 2">NBRC 107573</strain>
    </source>
</reference>
<name>A0A512H979_9PROT</name>
<evidence type="ECO:0000313" key="2">
    <source>
        <dbReference type="Proteomes" id="UP000321567"/>
    </source>
</evidence>
<gene>
    <name evidence="1" type="ORF">ROR02_21470</name>
</gene>
<comment type="caution">
    <text evidence="1">The sequence shown here is derived from an EMBL/GenBank/DDBJ whole genome shotgun (WGS) entry which is preliminary data.</text>
</comment>
<dbReference type="RefSeq" id="WP_170245076.1">
    <property type="nucleotide sequence ID" value="NZ_BJZO01000056.1"/>
</dbReference>
<proteinExistence type="predicted"/>
<dbReference type="Proteomes" id="UP000321567">
    <property type="component" value="Unassembled WGS sequence"/>
</dbReference>
<protein>
    <submittedName>
        <fullName evidence="1">Uncharacterized protein</fullName>
    </submittedName>
</protein>
<accession>A0A512H979</accession>
<organism evidence="1 2">
    <name type="scientific">Pararhodospirillum oryzae</name>
    <dbReference type="NCBI Taxonomy" id="478448"/>
    <lineage>
        <taxon>Bacteria</taxon>
        <taxon>Pseudomonadati</taxon>
        <taxon>Pseudomonadota</taxon>
        <taxon>Alphaproteobacteria</taxon>
        <taxon>Rhodospirillales</taxon>
        <taxon>Rhodospirillaceae</taxon>
        <taxon>Pararhodospirillum</taxon>
    </lineage>
</organism>